<protein>
    <submittedName>
        <fullName evidence="1">Uncharacterized protein</fullName>
    </submittedName>
</protein>
<dbReference type="Proteomes" id="UP001060170">
    <property type="component" value="Chromosome 13"/>
</dbReference>
<keyword evidence="2" id="KW-1185">Reference proteome</keyword>
<reference evidence="2" key="2">
    <citation type="journal article" date="2018" name="Mol. Plant Microbe Interact.">
        <title>Genome sequence resources for the wheat stripe rust pathogen (Puccinia striiformis f. sp. tritici) and the barley stripe rust pathogen (Puccinia striiformis f. sp. hordei).</title>
        <authorList>
            <person name="Xia C."/>
            <person name="Wang M."/>
            <person name="Yin C."/>
            <person name="Cornejo O.E."/>
            <person name="Hulbert S.H."/>
            <person name="Chen X."/>
        </authorList>
    </citation>
    <scope>NUCLEOTIDE SEQUENCE [LARGE SCALE GENOMIC DNA]</scope>
    <source>
        <strain evidence="2">93-210</strain>
    </source>
</reference>
<gene>
    <name evidence="1" type="ORF">MJO28_013147</name>
</gene>
<organism evidence="1 2">
    <name type="scientific">Puccinia striiformis f. sp. tritici</name>
    <dbReference type="NCBI Taxonomy" id="168172"/>
    <lineage>
        <taxon>Eukaryota</taxon>
        <taxon>Fungi</taxon>
        <taxon>Dikarya</taxon>
        <taxon>Basidiomycota</taxon>
        <taxon>Pucciniomycotina</taxon>
        <taxon>Pucciniomycetes</taxon>
        <taxon>Pucciniales</taxon>
        <taxon>Pucciniaceae</taxon>
        <taxon>Puccinia</taxon>
    </lineage>
</organism>
<proteinExistence type="predicted"/>
<name>A0ACC0DXG6_9BASI</name>
<sequence length="852" mass="93618">LDKVKMDRTSSRSLSLSSTSSSTLISMRTKKSVTNEKQWKEYEMRKRWDWLDLSDSPGRSLSSEDTPSGVSSSEDVEQEGVGIHQDPFNEISSAWSVRHSPYTTQLDIDHQKNHKVFCASPTGHENLADPEDGYFNSVPDYLELENIDREGEIENGLDFYQSKKKITDNLKPEDEEKGSFSTSLMTHHRGFPRPSSHHHSQSLGRFKANNSGRNVITNRYVCLFFLSKRNSVCLGGQKERLMIKYFSDGMSCVNNRALVSMGVHNKTGVINEPNFVSSNIYLRPLPSSFTPLDLHELCMSMVLPRSRDHSQTELSSSQSLLDSRLILADDSNHLIDSDLSLVKPATVPFSPKNDNFRILSVKVMIEEEDHASLGSCKGFGFCLWNSVEASTRCIEGLRAHGYQASYARESSRGMLSSLADPTSANIYLSNLPFHWGEDDLKNLFGETPIASARLLRDRDDEAVGSGASRGVGFVRLACRSDALHFVELLHGMPIPGTKCHLQCRMADSQAQKEWKRNVRSSFKPQLALEPPATLSDLPPTGEEGWSRDRLAGASKTKWRGKKIPYKSHSTPANYMIPSDRRRGNVARASQPTKNGPTNFGGSGFEMTGGGGFPIVGLAGSPGAGFLMPGFHHQANGPGLHGPGMLPTGTAGVSPPGAHGGAHNDQGFQPMFPLLPVYPPGGWYQGGTPGMSFSPSSDASPADSSGLGSPMTPAKFPASNWPSPAPGWPSPAGEFFEKSTAYYYYHHHEVYQPNPHNPHHLNNRHPPGSVSHHSEQKPPLDTQGLNPNPTGAPLIQQDTTYSIDTQTTNSAPMSGPLQPIVNPIDHHHHLQKKQVDEDHENKFIELSSVNQSD</sequence>
<feature type="non-terminal residue" evidence="1">
    <location>
        <position position="1"/>
    </location>
</feature>
<evidence type="ECO:0000313" key="2">
    <source>
        <dbReference type="Proteomes" id="UP001060170"/>
    </source>
</evidence>
<accession>A0ACC0DXG6</accession>
<dbReference type="EMBL" id="CM045877">
    <property type="protein sequence ID" value="KAI7940862.1"/>
    <property type="molecule type" value="Genomic_DNA"/>
</dbReference>
<reference evidence="2" key="1">
    <citation type="journal article" date="2018" name="BMC Genomics">
        <title>Genomic insights into host adaptation between the wheat stripe rust pathogen (Puccinia striiformis f. sp. tritici) and the barley stripe rust pathogen (Puccinia striiformis f. sp. hordei).</title>
        <authorList>
            <person name="Xia C."/>
            <person name="Wang M."/>
            <person name="Yin C."/>
            <person name="Cornejo O.E."/>
            <person name="Hulbert S.H."/>
            <person name="Chen X."/>
        </authorList>
    </citation>
    <scope>NUCLEOTIDE SEQUENCE [LARGE SCALE GENOMIC DNA]</scope>
    <source>
        <strain evidence="2">93-210</strain>
    </source>
</reference>
<evidence type="ECO:0000313" key="1">
    <source>
        <dbReference type="EMBL" id="KAI7940862.1"/>
    </source>
</evidence>
<comment type="caution">
    <text evidence="1">The sequence shown here is derived from an EMBL/GenBank/DDBJ whole genome shotgun (WGS) entry which is preliminary data.</text>
</comment>
<reference evidence="1 2" key="3">
    <citation type="journal article" date="2022" name="Microbiol. Spectr.">
        <title>Folding features and dynamics of 3D genome architecture in plant fungal pathogens.</title>
        <authorList>
            <person name="Xia C."/>
        </authorList>
    </citation>
    <scope>NUCLEOTIDE SEQUENCE [LARGE SCALE GENOMIC DNA]</scope>
    <source>
        <strain evidence="1 2">93-210</strain>
    </source>
</reference>